<evidence type="ECO:0008006" key="4">
    <source>
        <dbReference type="Google" id="ProtNLM"/>
    </source>
</evidence>
<dbReference type="EMBL" id="JALAZD010000001">
    <property type="protein sequence ID" value="MCI0126004.1"/>
    <property type="molecule type" value="Genomic_DNA"/>
</dbReference>
<evidence type="ECO:0000256" key="1">
    <source>
        <dbReference type="SAM" id="SignalP"/>
    </source>
</evidence>
<accession>A0AA41QJZ6</accession>
<proteinExistence type="predicted"/>
<keyword evidence="1" id="KW-0732">Signal</keyword>
<protein>
    <recommendedName>
        <fullName evidence="4">Curlin</fullName>
    </recommendedName>
</protein>
<name>A0AA41QJZ6_9HYPH</name>
<evidence type="ECO:0000313" key="3">
    <source>
        <dbReference type="Proteomes" id="UP001156140"/>
    </source>
</evidence>
<reference evidence="2" key="1">
    <citation type="submission" date="2022-03" db="EMBL/GenBank/DDBJ databases">
        <title>The complete genome sequence of a Methyloterrigena soli.</title>
        <authorList>
            <person name="Zi Z."/>
        </authorList>
    </citation>
    <scope>NUCLEOTIDE SEQUENCE</scope>
    <source>
        <strain evidence="2">M48</strain>
    </source>
</reference>
<dbReference type="RefSeq" id="WP_152571825.1">
    <property type="nucleotide sequence ID" value="NZ_CP068983.1"/>
</dbReference>
<dbReference type="Proteomes" id="UP001156140">
    <property type="component" value="Unassembled WGS sequence"/>
</dbReference>
<dbReference type="AlphaFoldDB" id="A0AA41QJZ6"/>
<keyword evidence="3" id="KW-1185">Reference proteome</keyword>
<feature type="signal peptide" evidence="1">
    <location>
        <begin position="1"/>
        <end position="21"/>
    </location>
</feature>
<evidence type="ECO:0000313" key="2">
    <source>
        <dbReference type="EMBL" id="MCI0126004.1"/>
    </source>
</evidence>
<organism evidence="2 3">
    <name type="scientific">Paradevosia shaoguanensis</name>
    <dbReference type="NCBI Taxonomy" id="1335043"/>
    <lineage>
        <taxon>Bacteria</taxon>
        <taxon>Pseudomonadati</taxon>
        <taxon>Pseudomonadota</taxon>
        <taxon>Alphaproteobacteria</taxon>
        <taxon>Hyphomicrobiales</taxon>
        <taxon>Devosiaceae</taxon>
        <taxon>Paradevosia</taxon>
    </lineage>
</organism>
<sequence length="116" mass="11985">MRCLILAAVLATAIPAVPAYAGSLPVKGQFGGNVSVTVQSGTDNTASINVTGSHNFTSIAQSGEGHTFNQTITGSNQNLAVIQMNSQKFDGIRSSMHSTSDGSSTYVIEITPRAPD</sequence>
<feature type="chain" id="PRO_5041275957" description="Curlin" evidence="1">
    <location>
        <begin position="22"/>
        <end position="116"/>
    </location>
</feature>
<comment type="caution">
    <text evidence="2">The sequence shown here is derived from an EMBL/GenBank/DDBJ whole genome shotgun (WGS) entry which is preliminary data.</text>
</comment>
<gene>
    <name evidence="2" type="ORF">ML536_04105</name>
</gene>